<sequence>MAPTNMPAVSIDINMFWQIINFFILVFIFNKYFKAPLMKLMDTRKEKIAAEFSEAQKNNEEAALKNKEAQKALKDAKDEATKIVQLAEKKADERKDIIISEATVQRDKMIKSAELEIQKMKHAAKKELEVEMNQLAVTLAEKIIKENLNSDLEAALADKFIDEVGGVK</sequence>
<keyword evidence="8 13" id="KW-0406">Ion transport</keyword>
<dbReference type="InterPro" id="IPR050059">
    <property type="entry name" value="ATP_synthase_B_chain"/>
</dbReference>
<evidence type="ECO:0000256" key="4">
    <source>
        <dbReference type="ARBA" id="ARBA00022547"/>
    </source>
</evidence>
<keyword evidence="5 13" id="KW-0812">Transmembrane</keyword>
<comment type="subunit">
    <text evidence="13">F-type ATPases have 2 components, F(1) - the catalytic core - and F(0) - the membrane proton channel. F(1) has five subunits: alpha(3), beta(3), gamma(1), delta(1), epsilon(1). F(0) has three main subunits: a(1), b(2) and c(10-14). The alpha and beta chains form an alternating ring which encloses part of the gamma chain. F(1) is attached to F(0) by a central stalk formed by the gamma and epsilon chains, while a peripheral stalk is formed by the delta and b chains.</text>
</comment>
<dbReference type="Pfam" id="PF00430">
    <property type="entry name" value="ATP-synt_B"/>
    <property type="match status" value="1"/>
</dbReference>
<evidence type="ECO:0000256" key="2">
    <source>
        <dbReference type="ARBA" id="ARBA00022448"/>
    </source>
</evidence>
<evidence type="ECO:0000256" key="13">
    <source>
        <dbReference type="HAMAP-Rule" id="MF_01398"/>
    </source>
</evidence>
<feature type="transmembrane region" description="Helical" evidence="13">
    <location>
        <begin position="15"/>
        <end position="33"/>
    </location>
</feature>
<evidence type="ECO:0000256" key="10">
    <source>
        <dbReference type="ARBA" id="ARBA00023310"/>
    </source>
</evidence>
<keyword evidence="3 13" id="KW-1003">Cell membrane</keyword>
<keyword evidence="15" id="KW-0175">Coiled coil</keyword>
<dbReference type="InterPro" id="IPR002146">
    <property type="entry name" value="ATP_synth_b/b'su_bac/chlpt"/>
</dbReference>
<dbReference type="CDD" id="cd06503">
    <property type="entry name" value="ATP-synt_Fo_b"/>
    <property type="match status" value="1"/>
</dbReference>
<name>A0ABU4W9W0_9FUSO</name>
<dbReference type="SUPFAM" id="SSF81573">
    <property type="entry name" value="F1F0 ATP synthase subunit B, membrane domain"/>
    <property type="match status" value="1"/>
</dbReference>
<dbReference type="RefSeq" id="WP_320313722.1">
    <property type="nucleotide sequence ID" value="NZ_JAVIKH010000008.1"/>
</dbReference>
<evidence type="ECO:0000256" key="12">
    <source>
        <dbReference type="ARBA" id="ARBA00037847"/>
    </source>
</evidence>
<keyword evidence="6 13" id="KW-0375">Hydrogen ion transport</keyword>
<keyword evidence="7 13" id="KW-1133">Transmembrane helix</keyword>
<evidence type="ECO:0000313" key="17">
    <source>
        <dbReference type="Proteomes" id="UP001279681"/>
    </source>
</evidence>
<keyword evidence="2 13" id="KW-0813">Transport</keyword>
<evidence type="ECO:0000256" key="11">
    <source>
        <dbReference type="ARBA" id="ARBA00025198"/>
    </source>
</evidence>
<evidence type="ECO:0000313" key="16">
    <source>
        <dbReference type="EMBL" id="MDX8336318.1"/>
    </source>
</evidence>
<evidence type="ECO:0000256" key="14">
    <source>
        <dbReference type="RuleBase" id="RU003848"/>
    </source>
</evidence>
<evidence type="ECO:0000256" key="6">
    <source>
        <dbReference type="ARBA" id="ARBA00022781"/>
    </source>
</evidence>
<evidence type="ECO:0000256" key="9">
    <source>
        <dbReference type="ARBA" id="ARBA00023136"/>
    </source>
</evidence>
<dbReference type="NCBIfam" id="TIGR01144">
    <property type="entry name" value="ATP_synt_b"/>
    <property type="match status" value="1"/>
</dbReference>
<dbReference type="PANTHER" id="PTHR33445">
    <property type="entry name" value="ATP SYNTHASE SUBUNIT B', CHLOROPLASTIC"/>
    <property type="match status" value="1"/>
</dbReference>
<dbReference type="InterPro" id="IPR005864">
    <property type="entry name" value="ATP_synth_F0_bsu_bac"/>
</dbReference>
<dbReference type="Gene3D" id="6.10.250.1580">
    <property type="match status" value="1"/>
</dbReference>
<keyword evidence="17" id="KW-1185">Reference proteome</keyword>
<keyword evidence="9 13" id="KW-0472">Membrane</keyword>
<evidence type="ECO:0000256" key="5">
    <source>
        <dbReference type="ARBA" id="ARBA00022692"/>
    </source>
</evidence>
<comment type="subcellular location">
    <subcellularLocation>
        <location evidence="13">Cell membrane</location>
        <topology evidence="13">Single-pass membrane protein</topology>
    </subcellularLocation>
    <subcellularLocation>
        <location evidence="12">Endomembrane system</location>
        <topology evidence="12">Single-pass membrane protein</topology>
    </subcellularLocation>
</comment>
<evidence type="ECO:0000256" key="15">
    <source>
        <dbReference type="SAM" id="Coils"/>
    </source>
</evidence>
<organism evidence="16 17">
    <name type="scientific">Candidatus Cetobacterium colombiensis</name>
    <dbReference type="NCBI Taxonomy" id="3073100"/>
    <lineage>
        <taxon>Bacteria</taxon>
        <taxon>Fusobacteriati</taxon>
        <taxon>Fusobacteriota</taxon>
        <taxon>Fusobacteriia</taxon>
        <taxon>Fusobacteriales</taxon>
        <taxon>Fusobacteriaceae</taxon>
        <taxon>Cetobacterium</taxon>
    </lineage>
</organism>
<dbReference type="InterPro" id="IPR028987">
    <property type="entry name" value="ATP_synth_B-like_membr_sf"/>
</dbReference>
<comment type="function">
    <text evidence="13">Component of the F(0) channel, it forms part of the peripheral stalk, linking F(1) to F(0).</text>
</comment>
<keyword evidence="10 13" id="KW-0066">ATP synthesis</keyword>
<comment type="similarity">
    <text evidence="1 13 14">Belongs to the ATPase B chain family.</text>
</comment>
<keyword evidence="4 13" id="KW-0138">CF(0)</keyword>
<comment type="function">
    <text evidence="11 13">F(1)F(0) ATP synthase produces ATP from ADP in the presence of a proton or sodium gradient. F-type ATPases consist of two structural domains, F(1) containing the extramembraneous catalytic core and F(0) containing the membrane proton channel, linked together by a central stalk and a peripheral stalk. During catalysis, ATP synthesis in the catalytic domain of F(1) is coupled via a rotary mechanism of the central stalk subunits to proton translocation.</text>
</comment>
<dbReference type="EMBL" id="JAVIKH010000008">
    <property type="protein sequence ID" value="MDX8336318.1"/>
    <property type="molecule type" value="Genomic_DNA"/>
</dbReference>
<evidence type="ECO:0000256" key="3">
    <source>
        <dbReference type="ARBA" id="ARBA00022475"/>
    </source>
</evidence>
<comment type="caution">
    <text evidence="16">The sequence shown here is derived from an EMBL/GenBank/DDBJ whole genome shotgun (WGS) entry which is preliminary data.</text>
</comment>
<reference evidence="17" key="1">
    <citation type="submission" date="2023-07" db="EMBL/GenBank/DDBJ databases">
        <authorList>
            <person name="Colorado M.A."/>
            <person name="Villamil L.M."/>
            <person name="Melo J.F."/>
            <person name="Rodriguez J.A."/>
            <person name="Ruiz R.Y."/>
        </authorList>
    </citation>
    <scope>NUCLEOTIDE SEQUENCE [LARGE SCALE GENOMIC DNA]</scope>
    <source>
        <strain evidence="17">C33</strain>
    </source>
</reference>
<evidence type="ECO:0000256" key="8">
    <source>
        <dbReference type="ARBA" id="ARBA00023065"/>
    </source>
</evidence>
<dbReference type="Proteomes" id="UP001279681">
    <property type="component" value="Unassembled WGS sequence"/>
</dbReference>
<dbReference type="HAMAP" id="MF_01398">
    <property type="entry name" value="ATP_synth_b_bprime"/>
    <property type="match status" value="1"/>
</dbReference>
<evidence type="ECO:0000256" key="1">
    <source>
        <dbReference type="ARBA" id="ARBA00005513"/>
    </source>
</evidence>
<dbReference type="PANTHER" id="PTHR33445:SF1">
    <property type="entry name" value="ATP SYNTHASE SUBUNIT B"/>
    <property type="match status" value="1"/>
</dbReference>
<evidence type="ECO:0000256" key="7">
    <source>
        <dbReference type="ARBA" id="ARBA00022989"/>
    </source>
</evidence>
<protein>
    <recommendedName>
        <fullName evidence="13">ATP synthase subunit b</fullName>
    </recommendedName>
    <alternativeName>
        <fullName evidence="13">ATP synthase F(0) sector subunit b</fullName>
    </alternativeName>
    <alternativeName>
        <fullName evidence="13">ATPase subunit I</fullName>
    </alternativeName>
    <alternativeName>
        <fullName evidence="13">F-type ATPase subunit b</fullName>
        <shortName evidence="13">F-ATPase subunit b</shortName>
    </alternativeName>
</protein>
<gene>
    <name evidence="13 16" type="primary">atpF</name>
    <name evidence="16" type="ORF">RFV38_07395</name>
</gene>
<accession>A0ABU4W9W0</accession>
<feature type="coiled-coil region" evidence="15">
    <location>
        <begin position="45"/>
        <end position="130"/>
    </location>
</feature>
<proteinExistence type="inferred from homology"/>